<dbReference type="SMART" id="SM00355">
    <property type="entry name" value="ZnF_C2H2"/>
    <property type="match status" value="7"/>
</dbReference>
<evidence type="ECO:0000313" key="15">
    <source>
        <dbReference type="Proteomes" id="UP001044222"/>
    </source>
</evidence>
<keyword evidence="8" id="KW-0832">Ubl conjugation</keyword>
<dbReference type="GO" id="GO:0008270">
    <property type="term" value="F:zinc ion binding"/>
    <property type="evidence" value="ECO:0007669"/>
    <property type="project" value="UniProtKB-KW"/>
</dbReference>
<dbReference type="InterPro" id="IPR013087">
    <property type="entry name" value="Znf_C2H2_type"/>
</dbReference>
<keyword evidence="5" id="KW-0677">Repeat</keyword>
<evidence type="ECO:0000256" key="4">
    <source>
        <dbReference type="ARBA" id="ARBA00022723"/>
    </source>
</evidence>
<protein>
    <recommendedName>
        <fullName evidence="13">C2H2-type domain-containing protein</fullName>
    </recommendedName>
</protein>
<dbReference type="SUPFAM" id="SSF57667">
    <property type="entry name" value="beta-beta-alpha zinc fingers"/>
    <property type="match status" value="4"/>
</dbReference>
<feature type="domain" description="C2H2-type" evidence="13">
    <location>
        <begin position="410"/>
        <end position="433"/>
    </location>
</feature>
<evidence type="ECO:0000256" key="11">
    <source>
        <dbReference type="SAM" id="Coils"/>
    </source>
</evidence>
<feature type="domain" description="C2H2-type" evidence="13">
    <location>
        <begin position="326"/>
        <end position="353"/>
    </location>
</feature>
<dbReference type="AlphaFoldDB" id="A0A9D3S0T6"/>
<evidence type="ECO:0000259" key="13">
    <source>
        <dbReference type="PROSITE" id="PS50157"/>
    </source>
</evidence>
<keyword evidence="15" id="KW-1185">Reference proteome</keyword>
<evidence type="ECO:0000256" key="7">
    <source>
        <dbReference type="ARBA" id="ARBA00022833"/>
    </source>
</evidence>
<dbReference type="PANTHER" id="PTHR16515:SF49">
    <property type="entry name" value="GASTRULA ZINC FINGER PROTEIN XLCGF49.1-LIKE-RELATED"/>
    <property type="match status" value="1"/>
</dbReference>
<dbReference type="InterPro" id="IPR036236">
    <property type="entry name" value="Znf_C2H2_sf"/>
</dbReference>
<feature type="domain" description="C2H2-type" evidence="13">
    <location>
        <begin position="382"/>
        <end position="409"/>
    </location>
</feature>
<keyword evidence="7" id="KW-0862">Zinc</keyword>
<dbReference type="PANTHER" id="PTHR16515">
    <property type="entry name" value="PR DOMAIN ZINC FINGER PROTEIN"/>
    <property type="match status" value="1"/>
</dbReference>
<proteinExistence type="predicted"/>
<keyword evidence="9" id="KW-0539">Nucleus</keyword>
<dbReference type="FunFam" id="3.30.160.60:FF:000690">
    <property type="entry name" value="Zinc finger protein 354C"/>
    <property type="match status" value="1"/>
</dbReference>
<dbReference type="GO" id="GO:0010468">
    <property type="term" value="P:regulation of gene expression"/>
    <property type="evidence" value="ECO:0007669"/>
    <property type="project" value="TreeGrafter"/>
</dbReference>
<reference evidence="14" key="1">
    <citation type="submission" date="2021-01" db="EMBL/GenBank/DDBJ databases">
        <title>A chromosome-scale assembly of European eel, Anguilla anguilla.</title>
        <authorList>
            <person name="Henkel C."/>
            <person name="Jong-Raadsen S.A."/>
            <person name="Dufour S."/>
            <person name="Weltzien F.-A."/>
            <person name="Palstra A.P."/>
            <person name="Pelster B."/>
            <person name="Spaink H.P."/>
            <person name="Van Den Thillart G.E."/>
            <person name="Jansen H."/>
            <person name="Zahm M."/>
            <person name="Klopp C."/>
            <person name="Cedric C."/>
            <person name="Louis A."/>
            <person name="Berthelot C."/>
            <person name="Parey E."/>
            <person name="Roest Crollius H."/>
            <person name="Montfort J."/>
            <person name="Robinson-Rechavi M."/>
            <person name="Bucao C."/>
            <person name="Bouchez O."/>
            <person name="Gislard M."/>
            <person name="Lluch J."/>
            <person name="Milhes M."/>
            <person name="Lampietro C."/>
            <person name="Lopez Roques C."/>
            <person name="Donnadieu C."/>
            <person name="Braasch I."/>
            <person name="Desvignes T."/>
            <person name="Postlethwait J."/>
            <person name="Bobe J."/>
            <person name="Guiguen Y."/>
            <person name="Dirks R."/>
        </authorList>
    </citation>
    <scope>NUCLEOTIDE SEQUENCE</scope>
    <source>
        <strain evidence="14">Tag_6206</strain>
        <tissue evidence="14">Liver</tissue>
    </source>
</reference>
<evidence type="ECO:0000256" key="12">
    <source>
        <dbReference type="SAM" id="MobiDB-lite"/>
    </source>
</evidence>
<evidence type="ECO:0000256" key="9">
    <source>
        <dbReference type="ARBA" id="ARBA00023242"/>
    </source>
</evidence>
<feature type="compositionally biased region" description="Basic and acidic residues" evidence="12">
    <location>
        <begin position="83"/>
        <end position="96"/>
    </location>
</feature>
<organism evidence="14 15">
    <name type="scientific">Anguilla anguilla</name>
    <name type="common">European freshwater eel</name>
    <name type="synonym">Muraena anguilla</name>
    <dbReference type="NCBI Taxonomy" id="7936"/>
    <lineage>
        <taxon>Eukaryota</taxon>
        <taxon>Metazoa</taxon>
        <taxon>Chordata</taxon>
        <taxon>Craniata</taxon>
        <taxon>Vertebrata</taxon>
        <taxon>Euteleostomi</taxon>
        <taxon>Actinopterygii</taxon>
        <taxon>Neopterygii</taxon>
        <taxon>Teleostei</taxon>
        <taxon>Anguilliformes</taxon>
        <taxon>Anguillidae</taxon>
        <taxon>Anguilla</taxon>
    </lineage>
</organism>
<accession>A0A9D3S0T6</accession>
<evidence type="ECO:0000256" key="8">
    <source>
        <dbReference type="ARBA" id="ARBA00022843"/>
    </source>
</evidence>
<dbReference type="FunFam" id="3.30.160.60:FF:002343">
    <property type="entry name" value="Zinc finger protein 33A"/>
    <property type="match status" value="2"/>
</dbReference>
<evidence type="ECO:0000256" key="6">
    <source>
        <dbReference type="ARBA" id="ARBA00022771"/>
    </source>
</evidence>
<dbReference type="FunFam" id="3.30.160.60:FF:000218">
    <property type="entry name" value="Zinc finger protein 10"/>
    <property type="match status" value="1"/>
</dbReference>
<feature type="region of interest" description="Disordered" evidence="12">
    <location>
        <begin position="64"/>
        <end position="120"/>
    </location>
</feature>
<comment type="caution">
    <text evidence="14">The sequence shown here is derived from an EMBL/GenBank/DDBJ whole genome shotgun (WGS) entry which is preliminary data.</text>
</comment>
<keyword evidence="11" id="KW-0175">Coiled coil</keyword>
<comment type="function">
    <text evidence="1">May be involved in transcriptional regulation.</text>
</comment>
<dbReference type="PROSITE" id="PS00028">
    <property type="entry name" value="ZINC_FINGER_C2H2_1"/>
    <property type="match status" value="7"/>
</dbReference>
<dbReference type="EMBL" id="JAFIRN010000007">
    <property type="protein sequence ID" value="KAG5846207.1"/>
    <property type="molecule type" value="Genomic_DNA"/>
</dbReference>
<dbReference type="FunFam" id="3.30.160.60:FF:000250">
    <property type="entry name" value="zinc finger protein 197 isoform X1"/>
    <property type="match status" value="1"/>
</dbReference>
<dbReference type="Gene3D" id="3.30.160.60">
    <property type="entry name" value="Classic Zinc Finger"/>
    <property type="match status" value="7"/>
</dbReference>
<dbReference type="FunFam" id="3.30.160.60:FF:000624">
    <property type="entry name" value="zinc finger protein 697"/>
    <property type="match status" value="1"/>
</dbReference>
<dbReference type="PROSITE" id="PS50157">
    <property type="entry name" value="ZINC_FINGER_C2H2_2"/>
    <property type="match status" value="7"/>
</dbReference>
<dbReference type="GO" id="GO:0005634">
    <property type="term" value="C:nucleus"/>
    <property type="evidence" value="ECO:0007669"/>
    <property type="project" value="UniProtKB-SubCell"/>
</dbReference>
<keyword evidence="3" id="KW-1017">Isopeptide bond</keyword>
<feature type="compositionally biased region" description="Basic and acidic residues" evidence="12">
    <location>
        <begin position="64"/>
        <end position="73"/>
    </location>
</feature>
<name>A0A9D3S0T6_ANGAN</name>
<feature type="domain" description="C2H2-type" evidence="13">
    <location>
        <begin position="298"/>
        <end position="325"/>
    </location>
</feature>
<evidence type="ECO:0000256" key="2">
    <source>
        <dbReference type="ARBA" id="ARBA00004123"/>
    </source>
</evidence>
<feature type="domain" description="C2H2-type" evidence="13">
    <location>
        <begin position="270"/>
        <end position="297"/>
    </location>
</feature>
<feature type="domain" description="C2H2-type" evidence="13">
    <location>
        <begin position="242"/>
        <end position="269"/>
    </location>
</feature>
<evidence type="ECO:0000256" key="10">
    <source>
        <dbReference type="PROSITE-ProRule" id="PRU00042"/>
    </source>
</evidence>
<feature type="domain" description="C2H2-type" evidence="13">
    <location>
        <begin position="354"/>
        <end position="381"/>
    </location>
</feature>
<evidence type="ECO:0000313" key="14">
    <source>
        <dbReference type="EMBL" id="KAG5846207.1"/>
    </source>
</evidence>
<keyword evidence="4" id="KW-0479">Metal-binding</keyword>
<evidence type="ECO:0000256" key="1">
    <source>
        <dbReference type="ARBA" id="ARBA00003767"/>
    </source>
</evidence>
<dbReference type="InterPro" id="IPR050331">
    <property type="entry name" value="Zinc_finger"/>
</dbReference>
<feature type="coiled-coil region" evidence="11">
    <location>
        <begin position="33"/>
        <end position="60"/>
    </location>
</feature>
<dbReference type="Proteomes" id="UP001044222">
    <property type="component" value="Chromosome 7"/>
</dbReference>
<evidence type="ECO:0000256" key="5">
    <source>
        <dbReference type="ARBA" id="ARBA00022737"/>
    </source>
</evidence>
<dbReference type="Pfam" id="PF00096">
    <property type="entry name" value="zf-C2H2"/>
    <property type="match status" value="7"/>
</dbReference>
<evidence type="ECO:0000256" key="3">
    <source>
        <dbReference type="ARBA" id="ARBA00022499"/>
    </source>
</evidence>
<sequence length="433" mass="48829">MHENDFQTQLAAVMEILVKAAMRETTKLYETGVLQLRIEMAQIKQENESLKSRLRFSELMWRHKERQEERQGDTVDDPNQKCPRTEADSGPEECRRGARLCSDPPGPQNGDEEEEEEGMTVLNPSSALKEESPEMEFVLIKQEDSDIEECFHEAPDPTEKSSYLTEFARGDQGAQLHDSVSATLRDGCSGDGAEQEGAGYEQEGAGHIVSHQLLHGWSCVPGEPVRVLPSDSRQGQQEVSTFQCGQCGRVLSSAVALEAHRSVHTGERPYPCPQCAKAFPSLRGLTRHSHVHSSERPHRCPQCAKTFVYQFSLTKHQQLHSGERAHACPQCGKAFVFKSDLSVHARSHSGETPYRCSLCAKEFRHRRALTMHLQGHTGERRHHCPYCPKSFLDLGNFKRHKRIHTGEKPYGCQLCGKNFTQSAHLKKHFLTHK</sequence>
<comment type="subcellular location">
    <subcellularLocation>
        <location evidence="2">Nucleus</location>
    </subcellularLocation>
</comment>
<gene>
    <name evidence="14" type="ORF">ANANG_G00147350</name>
</gene>
<keyword evidence="6 10" id="KW-0863">Zinc-finger</keyword>